<evidence type="ECO:0000256" key="4">
    <source>
        <dbReference type="ARBA" id="ARBA00023237"/>
    </source>
</evidence>
<comment type="caution">
    <text evidence="9">The sequence shown here is derived from an EMBL/GenBank/DDBJ whole genome shotgun (WGS) entry which is preliminary data.</text>
</comment>
<name>A0A4Y9T6L2_9BURK</name>
<dbReference type="RefSeq" id="WP_135187735.1">
    <property type="nucleotide sequence ID" value="NZ_SPUM01000002.1"/>
</dbReference>
<comment type="subcellular location">
    <subcellularLocation>
        <location evidence="1 5">Cell outer membrane</location>
    </subcellularLocation>
</comment>
<evidence type="ECO:0000256" key="5">
    <source>
        <dbReference type="RuleBase" id="RU003357"/>
    </source>
</evidence>
<dbReference type="Gene3D" id="2.40.170.20">
    <property type="entry name" value="TonB-dependent receptor, beta-barrel domain"/>
    <property type="match status" value="1"/>
</dbReference>
<dbReference type="InterPro" id="IPR036942">
    <property type="entry name" value="Beta-barrel_TonB_sf"/>
</dbReference>
<keyword evidence="10" id="KW-1185">Reference proteome</keyword>
<accession>A0A4Y9T6L2</accession>
<evidence type="ECO:0000259" key="7">
    <source>
        <dbReference type="Pfam" id="PF00593"/>
    </source>
</evidence>
<dbReference type="PANTHER" id="PTHR47234">
    <property type="match status" value="1"/>
</dbReference>
<evidence type="ECO:0000256" key="2">
    <source>
        <dbReference type="ARBA" id="ARBA00009810"/>
    </source>
</evidence>
<dbReference type="Proteomes" id="UP000297258">
    <property type="component" value="Unassembled WGS sequence"/>
</dbReference>
<feature type="domain" description="TonB-dependent receptor plug" evidence="8">
    <location>
        <begin position="61"/>
        <end position="182"/>
    </location>
</feature>
<evidence type="ECO:0000256" key="1">
    <source>
        <dbReference type="ARBA" id="ARBA00004442"/>
    </source>
</evidence>
<dbReference type="Pfam" id="PF07715">
    <property type="entry name" value="Plug"/>
    <property type="match status" value="1"/>
</dbReference>
<dbReference type="OrthoDB" id="8530571at2"/>
<evidence type="ECO:0000313" key="9">
    <source>
        <dbReference type="EMBL" id="TFW36171.1"/>
    </source>
</evidence>
<dbReference type="Pfam" id="PF00593">
    <property type="entry name" value="TonB_dep_Rec_b-barrel"/>
    <property type="match status" value="1"/>
</dbReference>
<evidence type="ECO:0000256" key="6">
    <source>
        <dbReference type="SAM" id="SignalP"/>
    </source>
</evidence>
<dbReference type="Gene3D" id="2.170.130.10">
    <property type="entry name" value="TonB-dependent receptor, plug domain"/>
    <property type="match status" value="1"/>
</dbReference>
<organism evidence="9 10">
    <name type="scientific">Massilia horti</name>
    <dbReference type="NCBI Taxonomy" id="2562153"/>
    <lineage>
        <taxon>Bacteria</taxon>
        <taxon>Pseudomonadati</taxon>
        <taxon>Pseudomonadota</taxon>
        <taxon>Betaproteobacteria</taxon>
        <taxon>Burkholderiales</taxon>
        <taxon>Oxalobacteraceae</taxon>
        <taxon>Telluria group</taxon>
        <taxon>Massilia</taxon>
    </lineage>
</organism>
<protein>
    <submittedName>
        <fullName evidence="9">TonB-dependent receptor</fullName>
    </submittedName>
</protein>
<evidence type="ECO:0000259" key="8">
    <source>
        <dbReference type="Pfam" id="PF07715"/>
    </source>
</evidence>
<dbReference type="InterPro" id="IPR000531">
    <property type="entry name" value="Beta-barrel_TonB"/>
</dbReference>
<evidence type="ECO:0000256" key="3">
    <source>
        <dbReference type="ARBA" id="ARBA00023136"/>
    </source>
</evidence>
<dbReference type="SUPFAM" id="SSF56935">
    <property type="entry name" value="Porins"/>
    <property type="match status" value="1"/>
</dbReference>
<evidence type="ECO:0000313" key="10">
    <source>
        <dbReference type="Proteomes" id="UP000297258"/>
    </source>
</evidence>
<gene>
    <name evidence="9" type="ORF">E4O92_00250</name>
</gene>
<feature type="domain" description="TonB-dependent receptor-like beta-barrel" evidence="7">
    <location>
        <begin position="313"/>
        <end position="760"/>
    </location>
</feature>
<comment type="similarity">
    <text evidence="2 5">Belongs to the TonB-dependent receptor family.</text>
</comment>
<dbReference type="InterPro" id="IPR006311">
    <property type="entry name" value="TAT_signal"/>
</dbReference>
<keyword evidence="6" id="KW-0732">Signal</keyword>
<keyword evidence="5" id="KW-0798">TonB box</keyword>
<dbReference type="PANTHER" id="PTHR47234:SF3">
    <property type="entry name" value="SECRETIN_TONB SHORT N-TERMINAL DOMAIN-CONTAINING PROTEIN"/>
    <property type="match status" value="1"/>
</dbReference>
<proteinExistence type="inferred from homology"/>
<reference evidence="9 10" key="1">
    <citation type="submission" date="2019-03" db="EMBL/GenBank/DDBJ databases">
        <title>Draft genome of Massilia hortus sp. nov., a novel bacterial species of the Oxalobacteraceae family.</title>
        <authorList>
            <person name="Peta V."/>
            <person name="Raths R."/>
            <person name="Bucking H."/>
        </authorList>
    </citation>
    <scope>NUCLEOTIDE SEQUENCE [LARGE SCALE GENOMIC DNA]</scope>
    <source>
        <strain evidence="9 10">ONC3</strain>
    </source>
</reference>
<dbReference type="InterPro" id="IPR037066">
    <property type="entry name" value="Plug_dom_sf"/>
</dbReference>
<feature type="chain" id="PRO_5021500446" evidence="6">
    <location>
        <begin position="32"/>
        <end position="799"/>
    </location>
</feature>
<feature type="signal peptide" evidence="6">
    <location>
        <begin position="1"/>
        <end position="31"/>
    </location>
</feature>
<sequence>MASLRQFFRQGAVLSVSGATALAALAPPAVAQTAAAPAADNEVIPSVSVVGSRRAANASATETTVPVDFIPLTKVAEQGGQFDLAQTLTNISPSFNSTRQTGADGADLIDSAALRGLGSDQTLVLVNGKRRHTVALVNLFGARNRGNTGTDMNAVPLLAIKDVQVLRDGAAAQYGSDAIAGVINIELKKSLGCESVLGYGQYSKRDGKNGLASAYCGVAVAGGVLGITGEYYDRGRSNRAEPGNPRIIGDTQSKNQTVYANGDFAAGPGKLYLTAGAQKRDASSAAWAREGIGSEDIPSRNSTAMYPDGFVPFINGDIDDRYGTIGYRMRLDEWNADFSQTYGYNRMRYTIAHTLNASIANADLLKGGKGISPDSFDAGGFSFQQLTTNADFSRFYSGVLNGLNAAFGFEYRKENYQIFAGEPGSYIDVDGVGFGGNAGSQGFPGFQPGDATNRDRHSTAAYVDLETDVTDRVKLQAALRHERFSDFGATTNYKLAGSFNAGSGVMLRASASTGFRAPSLQQKYFSSTFTDFVNGRPLDVVLAPNGGTVANAAGIPALKEEKSRNYTLGATWTPTEATSLTADLYRISILDRIVLSGRFDADNYPALADTLEKLGVGQAQFFVNSVDTRTQGLDLTFSNKASLGAGKLNTFLALNLSKTEVTGVHAPASLKGFDDVLLSERERLFIEQGGPRRKATLDFDYTLGRLETDFRIVHFGPQTLGTFSGPPVPNQQYEPKTSADLSFTWSFTGKTKLTVGATNIFNVHPTPQDPDETDNGFRYESVQFGLNGTAYFARLSHKF</sequence>
<dbReference type="InterPro" id="IPR012910">
    <property type="entry name" value="Plug_dom"/>
</dbReference>
<keyword evidence="3 5" id="KW-0472">Membrane</keyword>
<dbReference type="GO" id="GO:0009279">
    <property type="term" value="C:cell outer membrane"/>
    <property type="evidence" value="ECO:0007669"/>
    <property type="project" value="UniProtKB-SubCell"/>
</dbReference>
<dbReference type="AlphaFoldDB" id="A0A4Y9T6L2"/>
<keyword evidence="9" id="KW-0675">Receptor</keyword>
<dbReference type="PROSITE" id="PS51318">
    <property type="entry name" value="TAT"/>
    <property type="match status" value="1"/>
</dbReference>
<keyword evidence="4" id="KW-0998">Cell outer membrane</keyword>
<dbReference type="EMBL" id="SPUM01000002">
    <property type="protein sequence ID" value="TFW36171.1"/>
    <property type="molecule type" value="Genomic_DNA"/>
</dbReference>